<evidence type="ECO:0000313" key="2">
    <source>
        <dbReference type="EMBL" id="PNR33850.1"/>
    </source>
</evidence>
<evidence type="ECO:0000313" key="3">
    <source>
        <dbReference type="EnsemblPlants" id="Pp3c19_4209V3.1"/>
    </source>
</evidence>
<dbReference type="InParanoid" id="A0A2K1IX42"/>
<dbReference type="Proteomes" id="UP000006727">
    <property type="component" value="Chromosome 19"/>
</dbReference>
<gene>
    <name evidence="2" type="ORF">PHYPA_023666</name>
</gene>
<dbReference type="EnsemblPlants" id="Pp3c19_4209V3.1">
    <property type="protein sequence ID" value="Pp3c19_4209V3.1"/>
    <property type="gene ID" value="Pp3c19_4209"/>
</dbReference>
<reference evidence="3" key="3">
    <citation type="submission" date="2020-12" db="UniProtKB">
        <authorList>
            <consortium name="EnsemblPlants"/>
        </authorList>
    </citation>
    <scope>IDENTIFICATION</scope>
</reference>
<dbReference type="AlphaFoldDB" id="A0A2K1IX42"/>
<feature type="region of interest" description="Disordered" evidence="1">
    <location>
        <begin position="69"/>
        <end position="117"/>
    </location>
</feature>
<keyword evidence="4" id="KW-1185">Reference proteome</keyword>
<reference evidence="2 4" key="1">
    <citation type="journal article" date="2008" name="Science">
        <title>The Physcomitrella genome reveals evolutionary insights into the conquest of land by plants.</title>
        <authorList>
            <person name="Rensing S."/>
            <person name="Lang D."/>
            <person name="Zimmer A."/>
            <person name="Terry A."/>
            <person name="Salamov A."/>
            <person name="Shapiro H."/>
            <person name="Nishiyama T."/>
            <person name="Perroud P.-F."/>
            <person name="Lindquist E."/>
            <person name="Kamisugi Y."/>
            <person name="Tanahashi T."/>
            <person name="Sakakibara K."/>
            <person name="Fujita T."/>
            <person name="Oishi K."/>
            <person name="Shin-I T."/>
            <person name="Kuroki Y."/>
            <person name="Toyoda A."/>
            <person name="Suzuki Y."/>
            <person name="Hashimoto A."/>
            <person name="Yamaguchi K."/>
            <person name="Sugano A."/>
            <person name="Kohara Y."/>
            <person name="Fujiyama A."/>
            <person name="Anterola A."/>
            <person name="Aoki S."/>
            <person name="Ashton N."/>
            <person name="Barbazuk W.B."/>
            <person name="Barker E."/>
            <person name="Bennetzen J."/>
            <person name="Bezanilla M."/>
            <person name="Blankenship R."/>
            <person name="Cho S.H."/>
            <person name="Dutcher S."/>
            <person name="Estelle M."/>
            <person name="Fawcett J.A."/>
            <person name="Gundlach H."/>
            <person name="Hanada K."/>
            <person name="Heyl A."/>
            <person name="Hicks K.A."/>
            <person name="Hugh J."/>
            <person name="Lohr M."/>
            <person name="Mayer K."/>
            <person name="Melkozernov A."/>
            <person name="Murata T."/>
            <person name="Nelson D."/>
            <person name="Pils B."/>
            <person name="Prigge M."/>
            <person name="Reiss B."/>
            <person name="Renner T."/>
            <person name="Rombauts S."/>
            <person name="Rushton P."/>
            <person name="Sanderfoot A."/>
            <person name="Schween G."/>
            <person name="Shiu S.-H."/>
            <person name="Stueber K."/>
            <person name="Theodoulou F.L."/>
            <person name="Tu H."/>
            <person name="Van de Peer Y."/>
            <person name="Verrier P.J."/>
            <person name="Waters E."/>
            <person name="Wood A."/>
            <person name="Yang L."/>
            <person name="Cove D."/>
            <person name="Cuming A."/>
            <person name="Hasebe M."/>
            <person name="Lucas S."/>
            <person name="Mishler D.B."/>
            <person name="Reski R."/>
            <person name="Grigoriev I."/>
            <person name="Quatrano R.S."/>
            <person name="Boore J.L."/>
        </authorList>
    </citation>
    <scope>NUCLEOTIDE SEQUENCE [LARGE SCALE GENOMIC DNA]</scope>
    <source>
        <strain evidence="3 4">cv. Gransden 2004</strain>
    </source>
</reference>
<evidence type="ECO:0000256" key="1">
    <source>
        <dbReference type="SAM" id="MobiDB-lite"/>
    </source>
</evidence>
<protein>
    <submittedName>
        <fullName evidence="2 3">Uncharacterized protein</fullName>
    </submittedName>
</protein>
<dbReference type="EMBL" id="ABEU02000019">
    <property type="protein sequence ID" value="PNR33850.1"/>
    <property type="molecule type" value="Genomic_DNA"/>
</dbReference>
<reference evidence="2 4" key="2">
    <citation type="journal article" date="2018" name="Plant J.">
        <title>The Physcomitrella patens chromosome-scale assembly reveals moss genome structure and evolution.</title>
        <authorList>
            <person name="Lang D."/>
            <person name="Ullrich K.K."/>
            <person name="Murat F."/>
            <person name="Fuchs J."/>
            <person name="Jenkins J."/>
            <person name="Haas F.B."/>
            <person name="Piednoel M."/>
            <person name="Gundlach H."/>
            <person name="Van Bel M."/>
            <person name="Meyberg R."/>
            <person name="Vives C."/>
            <person name="Morata J."/>
            <person name="Symeonidi A."/>
            <person name="Hiss M."/>
            <person name="Muchero W."/>
            <person name="Kamisugi Y."/>
            <person name="Saleh O."/>
            <person name="Blanc G."/>
            <person name="Decker E.L."/>
            <person name="van Gessel N."/>
            <person name="Grimwood J."/>
            <person name="Hayes R.D."/>
            <person name="Graham S.W."/>
            <person name="Gunter L.E."/>
            <person name="McDaniel S.F."/>
            <person name="Hoernstein S.N.W."/>
            <person name="Larsson A."/>
            <person name="Li F.W."/>
            <person name="Perroud P.F."/>
            <person name="Phillips J."/>
            <person name="Ranjan P."/>
            <person name="Rokshar D.S."/>
            <person name="Rothfels C.J."/>
            <person name="Schneider L."/>
            <person name="Shu S."/>
            <person name="Stevenson D.W."/>
            <person name="Thummler F."/>
            <person name="Tillich M."/>
            <person name="Villarreal Aguilar J.C."/>
            <person name="Widiez T."/>
            <person name="Wong G.K."/>
            <person name="Wymore A."/>
            <person name="Zhang Y."/>
            <person name="Zimmer A.D."/>
            <person name="Quatrano R.S."/>
            <person name="Mayer K.F.X."/>
            <person name="Goodstein D."/>
            <person name="Casacuberta J.M."/>
            <person name="Vandepoele K."/>
            <person name="Reski R."/>
            <person name="Cuming A.C."/>
            <person name="Tuskan G.A."/>
            <person name="Maumus F."/>
            <person name="Salse J."/>
            <person name="Schmutz J."/>
            <person name="Rensing S.A."/>
        </authorList>
    </citation>
    <scope>NUCLEOTIDE SEQUENCE [LARGE SCALE GENOMIC DNA]</scope>
    <source>
        <strain evidence="3 4">cv. Gransden 2004</strain>
    </source>
</reference>
<proteinExistence type="predicted"/>
<name>A0A2K1IX42_PHYPA</name>
<evidence type="ECO:0000313" key="4">
    <source>
        <dbReference type="Proteomes" id="UP000006727"/>
    </source>
</evidence>
<dbReference type="PaxDb" id="3218-PP1S300_3V6.1"/>
<organism evidence="2">
    <name type="scientific">Physcomitrium patens</name>
    <name type="common">Spreading-leaved earth moss</name>
    <name type="synonym">Physcomitrella patens</name>
    <dbReference type="NCBI Taxonomy" id="3218"/>
    <lineage>
        <taxon>Eukaryota</taxon>
        <taxon>Viridiplantae</taxon>
        <taxon>Streptophyta</taxon>
        <taxon>Embryophyta</taxon>
        <taxon>Bryophyta</taxon>
        <taxon>Bryophytina</taxon>
        <taxon>Bryopsida</taxon>
        <taxon>Funariidae</taxon>
        <taxon>Funariales</taxon>
        <taxon>Funariaceae</taxon>
        <taxon>Physcomitrium</taxon>
    </lineage>
</organism>
<sequence length="238" mass="26729">MSSHFQTRNAFHKRLIRNQFQCHVRSPPQLQRTASASDQIQIHANRASNLNCSIPRWQSKRALLVRFCPPPTQARSMGKRKTKNARDGGPSRPRPRPRPRVSEPDRNLGDMIHGPPASCDDVAAVKSRVQSTVLSLEEKLNQLHAPCLTDIETSGDRLRKRVKCDTQTLKAHVVALEIQAGESMAQFNDDFQEIQDACKDICTKAQSAIAHLMKHAAQDTLLSSTKSVEALRRRHFSS</sequence>
<dbReference type="Gramene" id="Pp3c19_4209V3.1">
    <property type="protein sequence ID" value="Pp3c19_4209V3.1"/>
    <property type="gene ID" value="Pp3c19_4209"/>
</dbReference>
<accession>A0A2K1IX42</accession>